<dbReference type="EMBL" id="JABBWM010000026">
    <property type="protein sequence ID" value="KAG2108731.1"/>
    <property type="molecule type" value="Genomic_DNA"/>
</dbReference>
<gene>
    <name evidence="2" type="ORF">F5147DRAFT_745702</name>
</gene>
<feature type="compositionally biased region" description="Low complexity" evidence="1">
    <location>
        <begin position="126"/>
        <end position="149"/>
    </location>
</feature>
<protein>
    <submittedName>
        <fullName evidence="2">Uncharacterized protein</fullName>
    </submittedName>
</protein>
<keyword evidence="3" id="KW-1185">Reference proteome</keyword>
<feature type="region of interest" description="Disordered" evidence="1">
    <location>
        <begin position="96"/>
        <end position="149"/>
    </location>
</feature>
<proteinExistence type="predicted"/>
<comment type="caution">
    <text evidence="2">The sequence shown here is derived from an EMBL/GenBank/DDBJ whole genome shotgun (WGS) entry which is preliminary data.</text>
</comment>
<dbReference type="GeneID" id="64702033"/>
<feature type="compositionally biased region" description="Polar residues" evidence="1">
    <location>
        <begin position="116"/>
        <end position="125"/>
    </location>
</feature>
<accession>A0A9P7F7X6</accession>
<dbReference type="RefSeq" id="XP_041293101.1">
    <property type="nucleotide sequence ID" value="XM_041439774.1"/>
</dbReference>
<dbReference type="AlphaFoldDB" id="A0A9P7F7X6"/>
<evidence type="ECO:0000256" key="1">
    <source>
        <dbReference type="SAM" id="MobiDB-lite"/>
    </source>
</evidence>
<dbReference type="Proteomes" id="UP000823399">
    <property type="component" value="Unassembled WGS sequence"/>
</dbReference>
<evidence type="ECO:0000313" key="2">
    <source>
        <dbReference type="EMBL" id="KAG2108731.1"/>
    </source>
</evidence>
<name>A0A9P7F7X6_9AGAM</name>
<sequence length="233" mass="24670">MAMICALGEDYAQFTSSLILKSLDKKELKAAFLAEETQRRRRADALGVSSSDSALVSAAGAPPSSCKCGANAVCDFCEKAGHCVHKCFAMQRAREAHKTRQASNQPGKSGRRSRNANKASEASSTTSQPSPGSNASSNASSSVPASANTSSTVQNATEFAGNASLHSFDTSSPLCPLQLDADVDWNADTGATSHMTPHHHYIRNYTPKCVPIRLADSTPRIIQWPNQTLDGVA</sequence>
<organism evidence="2 3">
    <name type="scientific">Suillus discolor</name>
    <dbReference type="NCBI Taxonomy" id="1912936"/>
    <lineage>
        <taxon>Eukaryota</taxon>
        <taxon>Fungi</taxon>
        <taxon>Dikarya</taxon>
        <taxon>Basidiomycota</taxon>
        <taxon>Agaricomycotina</taxon>
        <taxon>Agaricomycetes</taxon>
        <taxon>Agaricomycetidae</taxon>
        <taxon>Boletales</taxon>
        <taxon>Suillineae</taxon>
        <taxon>Suillaceae</taxon>
        <taxon>Suillus</taxon>
    </lineage>
</organism>
<evidence type="ECO:0000313" key="3">
    <source>
        <dbReference type="Proteomes" id="UP000823399"/>
    </source>
</evidence>
<reference evidence="2" key="1">
    <citation type="journal article" date="2020" name="New Phytol.">
        <title>Comparative genomics reveals dynamic genome evolution in host specialist ectomycorrhizal fungi.</title>
        <authorList>
            <person name="Lofgren L.A."/>
            <person name="Nguyen N.H."/>
            <person name="Vilgalys R."/>
            <person name="Ruytinx J."/>
            <person name="Liao H.L."/>
            <person name="Branco S."/>
            <person name="Kuo A."/>
            <person name="LaButti K."/>
            <person name="Lipzen A."/>
            <person name="Andreopoulos W."/>
            <person name="Pangilinan J."/>
            <person name="Riley R."/>
            <person name="Hundley H."/>
            <person name="Na H."/>
            <person name="Barry K."/>
            <person name="Grigoriev I.V."/>
            <person name="Stajich J.E."/>
            <person name="Kennedy P.G."/>
        </authorList>
    </citation>
    <scope>NUCLEOTIDE SEQUENCE</scope>
    <source>
        <strain evidence="2">FC423</strain>
    </source>
</reference>
<dbReference type="OrthoDB" id="2647547at2759"/>